<evidence type="ECO:0000313" key="2">
    <source>
        <dbReference type="EMBL" id="KAK1656278.1"/>
    </source>
</evidence>
<dbReference type="EMBL" id="JAHMHQ010000001">
    <property type="protein sequence ID" value="KAK1656278.1"/>
    <property type="molecule type" value="Genomic_DNA"/>
</dbReference>
<gene>
    <name evidence="2" type="ORF">BDP81DRAFT_19163</name>
</gene>
<proteinExistence type="predicted"/>
<evidence type="ECO:0000256" key="1">
    <source>
        <dbReference type="SAM" id="MobiDB-lite"/>
    </source>
</evidence>
<organism evidence="2 3">
    <name type="scientific">Colletotrichum phormii</name>
    <dbReference type="NCBI Taxonomy" id="359342"/>
    <lineage>
        <taxon>Eukaryota</taxon>
        <taxon>Fungi</taxon>
        <taxon>Dikarya</taxon>
        <taxon>Ascomycota</taxon>
        <taxon>Pezizomycotina</taxon>
        <taxon>Sordariomycetes</taxon>
        <taxon>Hypocreomycetidae</taxon>
        <taxon>Glomerellales</taxon>
        <taxon>Glomerellaceae</taxon>
        <taxon>Colletotrichum</taxon>
        <taxon>Colletotrichum acutatum species complex</taxon>
    </lineage>
</organism>
<keyword evidence="3" id="KW-1185">Reference proteome</keyword>
<comment type="caution">
    <text evidence="2">The sequence shown here is derived from an EMBL/GenBank/DDBJ whole genome shotgun (WGS) entry which is preliminary data.</text>
</comment>
<dbReference type="AlphaFoldDB" id="A0AAJ0A4E6"/>
<name>A0AAJ0A4E6_9PEZI</name>
<dbReference type="GeneID" id="85467276"/>
<reference evidence="2" key="1">
    <citation type="submission" date="2021-06" db="EMBL/GenBank/DDBJ databases">
        <title>Comparative genomics, transcriptomics and evolutionary studies reveal genomic signatures of adaptation to plant cell wall in hemibiotrophic fungi.</title>
        <authorList>
            <consortium name="DOE Joint Genome Institute"/>
            <person name="Baroncelli R."/>
            <person name="Diaz J.F."/>
            <person name="Benocci T."/>
            <person name="Peng M."/>
            <person name="Battaglia E."/>
            <person name="Haridas S."/>
            <person name="Andreopoulos W."/>
            <person name="Labutti K."/>
            <person name="Pangilinan J."/>
            <person name="Floch G.L."/>
            <person name="Makela M.R."/>
            <person name="Henrissat B."/>
            <person name="Grigoriev I.V."/>
            <person name="Crouch J.A."/>
            <person name="De Vries R.P."/>
            <person name="Sukno S.A."/>
            <person name="Thon M.R."/>
        </authorList>
    </citation>
    <scope>NUCLEOTIDE SEQUENCE</scope>
    <source>
        <strain evidence="2">CBS 102054</strain>
    </source>
</reference>
<evidence type="ECO:0000313" key="3">
    <source>
        <dbReference type="Proteomes" id="UP001243989"/>
    </source>
</evidence>
<protein>
    <submittedName>
        <fullName evidence="2">Uncharacterized protein</fullName>
    </submittedName>
</protein>
<sequence length="140" mass="15581">MQLARKGNSRGSQSISRGYHMRGKAHSRRLEHQHHCTSTKHKHQAEAPARACLSRVVGRVPDIAQWSLLTTNRLRVGEASLRDKSRRACILGSPPLSTYPQIDNCIVDLGLLPLPSWPFPIPLKKQKQNAPPDAASHRCA</sequence>
<accession>A0AAJ0A4E6</accession>
<dbReference type="RefSeq" id="XP_060452322.1">
    <property type="nucleotide sequence ID" value="XM_060582414.1"/>
</dbReference>
<dbReference type="Proteomes" id="UP001243989">
    <property type="component" value="Unassembled WGS sequence"/>
</dbReference>
<feature type="region of interest" description="Disordered" evidence="1">
    <location>
        <begin position="1"/>
        <end position="44"/>
    </location>
</feature>